<evidence type="ECO:0000256" key="6">
    <source>
        <dbReference type="ARBA" id="ARBA00022737"/>
    </source>
</evidence>
<dbReference type="GO" id="GO:0005737">
    <property type="term" value="C:cytoplasm"/>
    <property type="evidence" value="ECO:0007669"/>
    <property type="project" value="TreeGrafter"/>
</dbReference>
<keyword evidence="4" id="KW-0436">Ligase</keyword>
<dbReference type="Gene3D" id="3.40.50.20">
    <property type="match status" value="2"/>
</dbReference>
<dbReference type="SMART" id="SM01096">
    <property type="entry name" value="CPSase_L_D3"/>
    <property type="match status" value="1"/>
</dbReference>
<dbReference type="GO" id="GO:0006221">
    <property type="term" value="P:pyrimidine nucleotide biosynthetic process"/>
    <property type="evidence" value="ECO:0007669"/>
    <property type="project" value="UniProtKB-KW"/>
</dbReference>
<keyword evidence="15" id="KW-1185">Reference proteome</keyword>
<evidence type="ECO:0000256" key="10">
    <source>
        <dbReference type="ARBA" id="ARBA00023211"/>
    </source>
</evidence>
<evidence type="ECO:0000313" key="15">
    <source>
        <dbReference type="Proteomes" id="UP000245080"/>
    </source>
</evidence>
<dbReference type="SUPFAM" id="SSF52440">
    <property type="entry name" value="PreATP-grasp domain"/>
    <property type="match status" value="2"/>
</dbReference>
<dbReference type="Gene3D" id="3.30.1490.20">
    <property type="entry name" value="ATP-grasp fold, A domain"/>
    <property type="match status" value="1"/>
</dbReference>
<dbReference type="GO" id="GO:0004087">
    <property type="term" value="F:carbamoyl-phosphate synthase (ammonia) activity"/>
    <property type="evidence" value="ECO:0007669"/>
    <property type="project" value="UniProtKB-EC"/>
</dbReference>
<dbReference type="GO" id="GO:0004088">
    <property type="term" value="F:carbamoyl-phosphate synthase (glutamine-hydrolyzing) activity"/>
    <property type="evidence" value="ECO:0007669"/>
    <property type="project" value="TreeGrafter"/>
</dbReference>
<reference evidence="14 15" key="1">
    <citation type="journal article" date="2018" name="Int. J. Syst. Evol. Microbiol.">
        <title>Lactobacillus bambusae sp. nov., isolated from a traditional fermented Ma-bamboo shoots of Taiwan.</title>
        <authorList>
            <person name="Wang L.-T."/>
        </authorList>
    </citation>
    <scope>NUCLEOTIDE SEQUENCE [LARGE SCALE GENOMIC DNA]</scope>
    <source>
        <strain evidence="14 15">BS-W1</strain>
    </source>
</reference>
<feature type="domain" description="ATP-grasp" evidence="13">
    <location>
        <begin position="134"/>
        <end position="328"/>
    </location>
</feature>
<accession>A0A2V1N0S5</accession>
<dbReference type="OrthoDB" id="9804197at2"/>
<dbReference type="InterPro" id="IPR005480">
    <property type="entry name" value="CPSase_lsu_oligo"/>
</dbReference>
<sequence length="854" mass="94539">MAIDLTTIHKVLIIGAGPTNIGHETELDDATVQTLTVLKKMGIQVLLIDNNPFSVALEETQPSNRFIQPVTTDNVQHIIEREQPEALIPSLGGILAIRITQELLENGVLADNQVQLLGMPKTTLNQINNPTLMNETLTRLNEPHIETEVVSTSDDALTIGMQIGYPLIVKPIASHYDANRVICDSPEDLYEAVQLGFSQSRFHQCSLEKSIVGYKEVEMVAVRDSANTRVLIDSIENVDSIGIHSGDSILVSPAQTLTDREYQRLRDATFKIAQALNIEGALHVQFALEPQVENYFITKISPYNNRGMALAARTTGYPVALVAANLIMGVTLPDIKLPQNYAKQTALMEPTPDHIVVRLPLWPFQDVPDADEHLDTVMKSVGGTVGVGRSLEEAILKGVRSSQFSPRDVLPSVSGIDDNELISQLIHPLANRVLVLIEALRRGYSVDELAEITRVDGFYFYKLKHLLEIEKRIQDHPMDLETLNVARYYGFGDGMIAGMWNVETEAVRQLAVEGGMHPTYKMIEPTAGEFDEHTTSFYSTFEYENESERLGSETVLVLGRGGNQLGPNTAADYFTTEMLKQLKRSGYRTIMVNTNPNSLSMVPEFSDKQYLDPIQLGDVLNIIDLEQPKMVIVPGNRHFLTRELKKRMTNIHVLPPDQETGLVKPSEVDVSVALFVTDHQVIPVGVIDMLTPGDQHGTAHVTVLRLPAQTQGADDHLVSLAQAMARTHHLRGMVQVLFKKTAEGFEAVGIRPTRLTEIAFLSKATGINWVRMLTRLHVGSINEKELARIKVNLHPDRIALMAGEFPFRQLRTINRPGTSAQEAGAALIFGSADRLGQDILADADAFKSLMNPTI</sequence>
<dbReference type="AlphaFoldDB" id="A0A2V1N0S5"/>
<keyword evidence="7 12" id="KW-0547">Nucleotide-binding</keyword>
<gene>
    <name evidence="14" type="ORF">DCM90_01390</name>
</gene>
<dbReference type="InterPro" id="IPR011761">
    <property type="entry name" value="ATP-grasp"/>
</dbReference>
<comment type="caution">
    <text evidence="14">The sequence shown here is derived from an EMBL/GenBank/DDBJ whole genome shotgun (WGS) entry which is preliminary data.</text>
</comment>
<dbReference type="EMBL" id="QCXQ01000001">
    <property type="protein sequence ID" value="PWG00859.1"/>
    <property type="molecule type" value="Genomic_DNA"/>
</dbReference>
<dbReference type="PROSITE" id="PS50975">
    <property type="entry name" value="ATP_GRASP"/>
    <property type="match status" value="1"/>
</dbReference>
<evidence type="ECO:0000256" key="7">
    <source>
        <dbReference type="ARBA" id="ARBA00022741"/>
    </source>
</evidence>
<keyword evidence="6" id="KW-0677">Repeat</keyword>
<protein>
    <submittedName>
        <fullName evidence="14">Carbamoyl phosphate synthase</fullName>
    </submittedName>
</protein>
<dbReference type="InterPro" id="IPR036897">
    <property type="entry name" value="CarbamoylP_synth_lsu_oligo_sf"/>
</dbReference>
<evidence type="ECO:0000256" key="5">
    <source>
        <dbReference type="ARBA" id="ARBA00022723"/>
    </source>
</evidence>
<evidence type="ECO:0000256" key="11">
    <source>
        <dbReference type="ARBA" id="ARBA00047359"/>
    </source>
</evidence>
<evidence type="ECO:0000256" key="12">
    <source>
        <dbReference type="PROSITE-ProRule" id="PRU00409"/>
    </source>
</evidence>
<evidence type="ECO:0000256" key="1">
    <source>
        <dbReference type="ARBA" id="ARBA00001936"/>
    </source>
</evidence>
<dbReference type="InterPro" id="IPR005479">
    <property type="entry name" value="CPAse_ATP-bd"/>
</dbReference>
<comment type="cofactor">
    <cofactor evidence="1">
        <name>Mn(2+)</name>
        <dbReference type="ChEBI" id="CHEBI:29035"/>
    </cofactor>
</comment>
<proteinExistence type="inferred from homology"/>
<dbReference type="InterPro" id="IPR013815">
    <property type="entry name" value="ATP_grasp_subdomain_1"/>
</dbReference>
<dbReference type="GO" id="GO:0005524">
    <property type="term" value="F:ATP binding"/>
    <property type="evidence" value="ECO:0007669"/>
    <property type="project" value="UniProtKB-UniRule"/>
</dbReference>
<dbReference type="GO" id="GO:0046872">
    <property type="term" value="F:metal ion binding"/>
    <property type="evidence" value="ECO:0007669"/>
    <property type="project" value="UniProtKB-KW"/>
</dbReference>
<name>A0A2V1N0S5_9LACO</name>
<keyword evidence="10" id="KW-0464">Manganese</keyword>
<dbReference type="RefSeq" id="WP_109249572.1">
    <property type="nucleotide sequence ID" value="NZ_QCXQ01000001.1"/>
</dbReference>
<dbReference type="Gene3D" id="1.10.1030.10">
    <property type="entry name" value="Carbamoyl-phosphate synthetase, large subunit oligomerisation domain"/>
    <property type="match status" value="1"/>
</dbReference>
<dbReference type="InterPro" id="IPR005483">
    <property type="entry name" value="CPSase_dom"/>
</dbReference>
<dbReference type="SUPFAM" id="SSF56059">
    <property type="entry name" value="Glutathione synthetase ATP-binding domain-like"/>
    <property type="match status" value="1"/>
</dbReference>
<comment type="catalytic activity">
    <reaction evidence="11">
        <text>hydrogencarbonate + NH4(+) + 2 ATP = carbamoyl phosphate + 2 ADP + phosphate + 2 H(+)</text>
        <dbReference type="Rhea" id="RHEA:18029"/>
        <dbReference type="ChEBI" id="CHEBI:15378"/>
        <dbReference type="ChEBI" id="CHEBI:17544"/>
        <dbReference type="ChEBI" id="CHEBI:28938"/>
        <dbReference type="ChEBI" id="CHEBI:30616"/>
        <dbReference type="ChEBI" id="CHEBI:43474"/>
        <dbReference type="ChEBI" id="CHEBI:58228"/>
        <dbReference type="ChEBI" id="CHEBI:456216"/>
        <dbReference type="EC" id="6.3.4.16"/>
    </reaction>
</comment>
<dbReference type="InterPro" id="IPR058047">
    <property type="entry name" value="CPSase_preATP-grasp"/>
</dbReference>
<keyword evidence="5" id="KW-0479">Metal-binding</keyword>
<dbReference type="SUPFAM" id="SSF48108">
    <property type="entry name" value="Carbamoyl phosphate synthetase, large subunit connection domain"/>
    <property type="match status" value="1"/>
</dbReference>
<dbReference type="InterPro" id="IPR016185">
    <property type="entry name" value="PreATP-grasp_dom_sf"/>
</dbReference>
<evidence type="ECO:0000256" key="9">
    <source>
        <dbReference type="ARBA" id="ARBA00022975"/>
    </source>
</evidence>
<keyword evidence="8 12" id="KW-0067">ATP-binding</keyword>
<dbReference type="FunFam" id="3.40.50.20:FF:000001">
    <property type="entry name" value="Carbamoyl-phosphate synthase large chain"/>
    <property type="match status" value="2"/>
</dbReference>
<organism evidence="14 15">
    <name type="scientific">Levilactobacillus bambusae</name>
    <dbReference type="NCBI Taxonomy" id="2024736"/>
    <lineage>
        <taxon>Bacteria</taxon>
        <taxon>Bacillati</taxon>
        <taxon>Bacillota</taxon>
        <taxon>Bacilli</taxon>
        <taxon>Lactobacillales</taxon>
        <taxon>Lactobacillaceae</taxon>
        <taxon>Levilactobacillus</taxon>
    </lineage>
</organism>
<evidence type="ECO:0000256" key="4">
    <source>
        <dbReference type="ARBA" id="ARBA00022598"/>
    </source>
</evidence>
<dbReference type="Gene3D" id="3.30.470.20">
    <property type="entry name" value="ATP-grasp fold, B domain"/>
    <property type="match status" value="2"/>
</dbReference>
<evidence type="ECO:0000256" key="2">
    <source>
        <dbReference type="ARBA" id="ARBA00001946"/>
    </source>
</evidence>
<comment type="cofactor">
    <cofactor evidence="2">
        <name>Mg(2+)</name>
        <dbReference type="ChEBI" id="CHEBI:18420"/>
    </cofactor>
</comment>
<evidence type="ECO:0000313" key="14">
    <source>
        <dbReference type="EMBL" id="PWG00859.1"/>
    </source>
</evidence>
<dbReference type="PRINTS" id="PR00098">
    <property type="entry name" value="CPSASE"/>
</dbReference>
<dbReference type="Pfam" id="PF25596">
    <property type="entry name" value="CPSase_L_D1"/>
    <property type="match status" value="2"/>
</dbReference>
<dbReference type="Pfam" id="PF02787">
    <property type="entry name" value="CPSase_L_D3"/>
    <property type="match status" value="1"/>
</dbReference>
<dbReference type="Proteomes" id="UP000245080">
    <property type="component" value="Unassembled WGS sequence"/>
</dbReference>
<comment type="similarity">
    <text evidence="3">Belongs to the CarB family.</text>
</comment>
<dbReference type="PANTHER" id="PTHR11405">
    <property type="entry name" value="CARBAMOYLTRANSFERASE FAMILY MEMBER"/>
    <property type="match status" value="1"/>
</dbReference>
<dbReference type="GO" id="GO:0006541">
    <property type="term" value="P:glutamine metabolic process"/>
    <property type="evidence" value="ECO:0007669"/>
    <property type="project" value="TreeGrafter"/>
</dbReference>
<evidence type="ECO:0000256" key="3">
    <source>
        <dbReference type="ARBA" id="ARBA00009799"/>
    </source>
</evidence>
<evidence type="ECO:0000256" key="8">
    <source>
        <dbReference type="ARBA" id="ARBA00022840"/>
    </source>
</evidence>
<keyword evidence="9" id="KW-0665">Pyrimidine biosynthesis</keyword>
<evidence type="ECO:0000259" key="13">
    <source>
        <dbReference type="PROSITE" id="PS50975"/>
    </source>
</evidence>
<dbReference type="PANTHER" id="PTHR11405:SF53">
    <property type="entry name" value="CARBAMOYL-PHOSPHATE SYNTHASE [AMMONIA], MITOCHONDRIAL"/>
    <property type="match status" value="1"/>
</dbReference>
<dbReference type="Pfam" id="PF02786">
    <property type="entry name" value="CPSase_L_D2"/>
    <property type="match status" value="1"/>
</dbReference>